<sequence length="304" mass="31245">MTEPTLPAPETRTLERPGATLTYDVRGDLATPGERPVLLLVGSPMGADGFPSLAAGLTDRVVVTYDPRGAERSCRSDGGGELTPDVHGEDLAALVAEVRRAGATAVDVFASSGGAVNALALVTAHPDAVGTLVAHEPPLCAILPDAEHALAAVEQIHVTYLRDGWGAALAGFIALTQHRGEVTDELLARPYPEPAAFGLPGHDDGSRDDALLGQNLRGSCRYQPDAEALRAAGTRIVVAVGEDSATPGLGAELARRGGEALAGLLSVEPAVVPGGHNGFQGGEFGMPGRPVEFAARLREILDGV</sequence>
<dbReference type="Proteomes" id="UP000297318">
    <property type="component" value="Unassembled WGS sequence"/>
</dbReference>
<gene>
    <name evidence="1" type="ORF">SERN_2918</name>
</gene>
<dbReference type="Gene3D" id="3.40.50.1820">
    <property type="entry name" value="alpha/beta hydrolase"/>
    <property type="match status" value="1"/>
</dbReference>
<dbReference type="EMBL" id="RHPJ01000005">
    <property type="protein sequence ID" value="TGO03906.1"/>
    <property type="molecule type" value="Genomic_DNA"/>
</dbReference>
<evidence type="ECO:0000313" key="1">
    <source>
        <dbReference type="EMBL" id="TGO03906.1"/>
    </source>
</evidence>
<comment type="caution">
    <text evidence="1">The sequence shown here is derived from an EMBL/GenBank/DDBJ whole genome shotgun (WGS) entry which is preliminary data.</text>
</comment>
<keyword evidence="1" id="KW-0808">Transferase</keyword>
<protein>
    <submittedName>
        <fullName evidence="1">Putative hydrolases or acyltransferases (Alpha/beta hydrolase superfamily)</fullName>
    </submittedName>
</protein>
<reference evidence="1 2" key="1">
    <citation type="submission" date="2018-11" db="EMBL/GenBank/DDBJ databases">
        <title>Complete genome sequencing of the Actinobacteria Serinibacter sp. K3-2.</title>
        <authorList>
            <person name="Rakitin A.L."/>
            <person name="Beletsky A.V."/>
            <person name="Mardanov A.V."/>
            <person name="Ravin N.V."/>
            <person name="Gromova A.S."/>
            <person name="Filippova S.N."/>
            <person name="Gal'Chenko V.F."/>
        </authorList>
    </citation>
    <scope>NUCLEOTIDE SEQUENCE [LARGE SCALE GENOMIC DNA]</scope>
    <source>
        <strain evidence="1 2">K3-2</strain>
    </source>
</reference>
<dbReference type="RefSeq" id="WP_199241634.1">
    <property type="nucleotide sequence ID" value="NZ_RHPJ01000005.1"/>
</dbReference>
<name>A0A4Z1DWJ4_9MICO</name>
<accession>A0A4Z1DWJ4</accession>
<dbReference type="SUPFAM" id="SSF53474">
    <property type="entry name" value="alpha/beta-Hydrolases"/>
    <property type="match status" value="1"/>
</dbReference>
<keyword evidence="2" id="KW-1185">Reference proteome</keyword>
<dbReference type="GO" id="GO:0016746">
    <property type="term" value="F:acyltransferase activity"/>
    <property type="evidence" value="ECO:0007669"/>
    <property type="project" value="UniProtKB-KW"/>
</dbReference>
<dbReference type="InterPro" id="IPR029058">
    <property type="entry name" value="AB_hydrolase_fold"/>
</dbReference>
<evidence type="ECO:0000313" key="2">
    <source>
        <dbReference type="Proteomes" id="UP000297318"/>
    </source>
</evidence>
<organism evidence="1 2">
    <name type="scientific">Serinibacter arcticus</name>
    <dbReference type="NCBI Taxonomy" id="1655435"/>
    <lineage>
        <taxon>Bacteria</taxon>
        <taxon>Bacillati</taxon>
        <taxon>Actinomycetota</taxon>
        <taxon>Actinomycetes</taxon>
        <taxon>Micrococcales</taxon>
        <taxon>Beutenbergiaceae</taxon>
        <taxon>Serinibacter</taxon>
    </lineage>
</organism>
<dbReference type="GO" id="GO:0016787">
    <property type="term" value="F:hydrolase activity"/>
    <property type="evidence" value="ECO:0007669"/>
    <property type="project" value="UniProtKB-KW"/>
</dbReference>
<dbReference type="AlphaFoldDB" id="A0A4Z1DWJ4"/>
<keyword evidence="1" id="KW-0012">Acyltransferase</keyword>
<keyword evidence="1" id="KW-0378">Hydrolase</keyword>
<proteinExistence type="predicted"/>